<dbReference type="Proteomes" id="UP000313359">
    <property type="component" value="Unassembled WGS sequence"/>
</dbReference>
<gene>
    <name evidence="2" type="ORF">L227DRAFT_201315</name>
</gene>
<dbReference type="EMBL" id="ML122278">
    <property type="protein sequence ID" value="RPD57928.1"/>
    <property type="molecule type" value="Genomic_DNA"/>
</dbReference>
<protein>
    <submittedName>
        <fullName evidence="2">Uncharacterized protein</fullName>
    </submittedName>
</protein>
<sequence>MIPPPESNASTLSAGPSPEVRRCDHSAMVHDTRDPTRLANPYRQIWLRCTGSLQVPRPTRSEIDLVCAVDRSSFTIPLVWHGTSSDTPEISPHLKLDRGDRPKTRSYSDSDGVHETRGYVLHAPRPCYARMTSGCPPPMGDLQDRARVRAKAGLSSSHRRSRISYHRFLRGSRAHASTRVRLGVELSPVSRRCLRSAG</sequence>
<evidence type="ECO:0000256" key="1">
    <source>
        <dbReference type="SAM" id="MobiDB-lite"/>
    </source>
</evidence>
<accession>A0A5C2S377</accession>
<evidence type="ECO:0000313" key="3">
    <source>
        <dbReference type="Proteomes" id="UP000313359"/>
    </source>
</evidence>
<keyword evidence="3" id="KW-1185">Reference proteome</keyword>
<dbReference type="AlphaFoldDB" id="A0A5C2S377"/>
<proteinExistence type="predicted"/>
<feature type="compositionally biased region" description="Basic and acidic residues" evidence="1">
    <location>
        <begin position="92"/>
        <end position="113"/>
    </location>
</feature>
<feature type="region of interest" description="Disordered" evidence="1">
    <location>
        <begin position="82"/>
        <end position="113"/>
    </location>
</feature>
<organism evidence="2 3">
    <name type="scientific">Lentinus tigrinus ALCF2SS1-6</name>
    <dbReference type="NCBI Taxonomy" id="1328759"/>
    <lineage>
        <taxon>Eukaryota</taxon>
        <taxon>Fungi</taxon>
        <taxon>Dikarya</taxon>
        <taxon>Basidiomycota</taxon>
        <taxon>Agaricomycotina</taxon>
        <taxon>Agaricomycetes</taxon>
        <taxon>Polyporales</taxon>
        <taxon>Polyporaceae</taxon>
        <taxon>Lentinus</taxon>
    </lineage>
</organism>
<evidence type="ECO:0000313" key="2">
    <source>
        <dbReference type="EMBL" id="RPD57928.1"/>
    </source>
</evidence>
<name>A0A5C2S377_9APHY</name>
<feature type="region of interest" description="Disordered" evidence="1">
    <location>
        <begin position="1"/>
        <end position="20"/>
    </location>
</feature>
<reference evidence="2" key="1">
    <citation type="journal article" date="2018" name="Genome Biol. Evol.">
        <title>Genomics and development of Lentinus tigrinus, a white-rot wood-decaying mushroom with dimorphic fruiting bodies.</title>
        <authorList>
            <person name="Wu B."/>
            <person name="Xu Z."/>
            <person name="Knudson A."/>
            <person name="Carlson A."/>
            <person name="Chen N."/>
            <person name="Kovaka S."/>
            <person name="LaButti K."/>
            <person name="Lipzen A."/>
            <person name="Pennachio C."/>
            <person name="Riley R."/>
            <person name="Schakwitz W."/>
            <person name="Umezawa K."/>
            <person name="Ohm R.A."/>
            <person name="Grigoriev I.V."/>
            <person name="Nagy L.G."/>
            <person name="Gibbons J."/>
            <person name="Hibbett D."/>
        </authorList>
    </citation>
    <scope>NUCLEOTIDE SEQUENCE [LARGE SCALE GENOMIC DNA]</scope>
    <source>
        <strain evidence="2">ALCF2SS1-6</strain>
    </source>
</reference>